<dbReference type="Pfam" id="PF00296">
    <property type="entry name" value="Bac_luciferase"/>
    <property type="match status" value="1"/>
</dbReference>
<evidence type="ECO:0000256" key="1">
    <source>
        <dbReference type="ARBA" id="ARBA00023002"/>
    </source>
</evidence>
<dbReference type="OrthoDB" id="7054907at2"/>
<dbReference type="CDD" id="cd01097">
    <property type="entry name" value="Tetrahydromethanopterin_reductase"/>
    <property type="match status" value="1"/>
</dbReference>
<evidence type="ECO:0000313" key="3">
    <source>
        <dbReference type="EMBL" id="OXM60857.1"/>
    </source>
</evidence>
<reference evidence="4" key="1">
    <citation type="submission" date="2017-07" db="EMBL/GenBank/DDBJ databases">
        <title>Comparative genome mining reveals phylogenetic distribution patterns of secondary metabolites in Amycolatopsis.</title>
        <authorList>
            <person name="Adamek M."/>
            <person name="Alanjary M."/>
            <person name="Sales-Ortells H."/>
            <person name="Goodfellow M."/>
            <person name="Bull A.T."/>
            <person name="Kalinowski J."/>
            <person name="Ziemert N."/>
        </authorList>
    </citation>
    <scope>NUCLEOTIDE SEQUENCE [LARGE SCALE GENOMIC DNA]</scope>
    <source>
        <strain evidence="4">H5</strain>
    </source>
</reference>
<protein>
    <submittedName>
        <fullName evidence="3">LLM class F420-dependent oxidoreductase</fullName>
    </submittedName>
</protein>
<gene>
    <name evidence="3" type="ORF">CF165_40430</name>
</gene>
<evidence type="ECO:0000259" key="2">
    <source>
        <dbReference type="Pfam" id="PF00296"/>
    </source>
</evidence>
<feature type="domain" description="Luciferase-like" evidence="2">
    <location>
        <begin position="2"/>
        <end position="262"/>
    </location>
</feature>
<dbReference type="NCBIfam" id="TIGR03564">
    <property type="entry name" value="F420_MSMEG_4879"/>
    <property type="match status" value="1"/>
</dbReference>
<keyword evidence="1" id="KW-0560">Oxidoreductase</keyword>
<dbReference type="EMBL" id="NMUL01000053">
    <property type="protein sequence ID" value="OXM60857.1"/>
    <property type="molecule type" value="Genomic_DNA"/>
</dbReference>
<dbReference type="SUPFAM" id="SSF51679">
    <property type="entry name" value="Bacterial luciferase-like"/>
    <property type="match status" value="1"/>
</dbReference>
<dbReference type="Gene3D" id="3.20.20.30">
    <property type="entry name" value="Luciferase-like domain"/>
    <property type="match status" value="1"/>
</dbReference>
<evidence type="ECO:0000313" key="4">
    <source>
        <dbReference type="Proteomes" id="UP000215199"/>
    </source>
</evidence>
<dbReference type="InterPro" id="IPR011251">
    <property type="entry name" value="Luciferase-like_dom"/>
</dbReference>
<sequence length="292" mass="30890">MADIVDEVRHIAELGLGGAWWAERHTADALTAATVAGLAVPGLPLGTAVVTTYPRHPLTLASQALSVQAAIGNRLTLGIGPGHRHRVESVFGLRFEHPARHTREYLDVLGPLLHGETIEFNGEIYQVTGQTHTPDAQPPSVLLAALGPVMLRIAGELADGTVAVWTGPRTIGTHVAPRITAAAEAAGKPAPRIVVNLPIAVTEDADQARAWASAHFGGAGQVPSYRALFDREGVRGPADVVVVGDEHEVGRQLRRYADAGATEFIAVPFGSREQTDRTLTFLAHVNREVSAG</sequence>
<comment type="caution">
    <text evidence="3">The sequence shown here is derived from an EMBL/GenBank/DDBJ whole genome shotgun (WGS) entry which is preliminary data.</text>
</comment>
<dbReference type="GO" id="GO:0016705">
    <property type="term" value="F:oxidoreductase activity, acting on paired donors, with incorporation or reduction of molecular oxygen"/>
    <property type="evidence" value="ECO:0007669"/>
    <property type="project" value="InterPro"/>
</dbReference>
<dbReference type="InterPro" id="IPR050564">
    <property type="entry name" value="F420-G6PD/mer"/>
</dbReference>
<dbReference type="RefSeq" id="WP_093952869.1">
    <property type="nucleotide sequence ID" value="NZ_NMUL01000053.1"/>
</dbReference>
<dbReference type="PANTHER" id="PTHR43244">
    <property type="match status" value="1"/>
</dbReference>
<name>A0A229SP85_9PSEU</name>
<organism evidence="3 4">
    <name type="scientific">Amycolatopsis vastitatis</name>
    <dbReference type="NCBI Taxonomy" id="1905142"/>
    <lineage>
        <taxon>Bacteria</taxon>
        <taxon>Bacillati</taxon>
        <taxon>Actinomycetota</taxon>
        <taxon>Actinomycetes</taxon>
        <taxon>Pseudonocardiales</taxon>
        <taxon>Pseudonocardiaceae</taxon>
        <taxon>Amycolatopsis</taxon>
    </lineage>
</organism>
<accession>A0A229SP85</accession>
<dbReference type="InterPro" id="IPR036661">
    <property type="entry name" value="Luciferase-like_sf"/>
</dbReference>
<dbReference type="PANTHER" id="PTHR43244:SF1">
    <property type="entry name" value="5,10-METHYLENETETRAHYDROMETHANOPTERIN REDUCTASE"/>
    <property type="match status" value="1"/>
</dbReference>
<dbReference type="AlphaFoldDB" id="A0A229SP85"/>
<dbReference type="Proteomes" id="UP000215199">
    <property type="component" value="Unassembled WGS sequence"/>
</dbReference>
<proteinExistence type="predicted"/>
<keyword evidence="4" id="KW-1185">Reference proteome</keyword>
<dbReference type="InterPro" id="IPR019910">
    <property type="entry name" value="Lucif-like_OxRdtase_MSMEG_4879"/>
</dbReference>